<reference evidence="9" key="1">
    <citation type="submission" date="2022-01" db="EMBL/GenBank/DDBJ databases">
        <authorList>
            <person name="Criscuolo A."/>
        </authorList>
    </citation>
    <scope>NUCLEOTIDE SEQUENCE</scope>
    <source>
        <strain evidence="9">CIP111893</strain>
    </source>
</reference>
<name>A0ABM9CVA7_9BACL</name>
<feature type="transmembrane region" description="Helical" evidence="8">
    <location>
        <begin position="181"/>
        <end position="203"/>
    </location>
</feature>
<protein>
    <submittedName>
        <fullName evidence="9">Arsenical pump membrane protein</fullName>
    </submittedName>
</protein>
<keyword evidence="6 8" id="KW-1133">Transmembrane helix</keyword>
<feature type="transmembrane region" description="Helical" evidence="8">
    <location>
        <begin position="142"/>
        <end position="161"/>
    </location>
</feature>
<evidence type="ECO:0000256" key="4">
    <source>
        <dbReference type="ARBA" id="ARBA00022692"/>
    </source>
</evidence>
<dbReference type="InterPro" id="IPR000802">
    <property type="entry name" value="Arsenical_pump_ArsB"/>
</dbReference>
<keyword evidence="4 8" id="KW-0812">Transmembrane</keyword>
<comment type="subcellular location">
    <subcellularLocation>
        <location evidence="1">Cell membrane</location>
        <topology evidence="1">Multi-pass membrane protein</topology>
    </subcellularLocation>
</comment>
<comment type="similarity">
    <text evidence="2">Belongs to the ArsB family.</text>
</comment>
<dbReference type="PANTHER" id="PTHR43302:SF6">
    <property type="entry name" value="ARSENICAL PUMP MEMBRANE PROTEIN-RELATED"/>
    <property type="match status" value="1"/>
</dbReference>
<dbReference type="RefSeq" id="WP_236346662.1">
    <property type="nucleotide sequence ID" value="NZ_CAKMMF010000041.1"/>
</dbReference>
<sequence length="436" mass="47508">MADAKSCLVVLIFLLTVVFTAWRPKGIHAAVPAILGAAILLLSGLTPLSHLDSIWTHYGGAAVIMLAVLVMAITLQSIGFFQWAAINMVTHARGSGIRLFAGILILCFLMTLFFNHYASILITTPIILQIGSMLRLRIYQQIPYLISGALIAIAAGTPIGVSHFSTLITQSMIQLDSNDYVQLMFIPAMIGIVSLASMLYLFYCKQLPLRIPTADQMPPVSQPYPVDWSLFRICMIIVVVTRAGFFIGSSFDVPIAWIAIAGALLLLMARWWKTGRGPMDLVSKAPWHILLFAFSIYVIVDGLQGIGITRVIAMELSSLISSSDLSVVMVTGGLLTIMSSFLNNLPSALIGTLSLTQMNLEPQTLQLAYLANILGSDVGALITPVGTLASLVWLFILRQHDVQLSWKDYMKATVVVIPSGLLLSLLSLYVWTRIIG</sequence>
<feature type="transmembrane region" description="Helical" evidence="8">
    <location>
        <begin position="325"/>
        <end position="346"/>
    </location>
</feature>
<feature type="transmembrane region" description="Helical" evidence="8">
    <location>
        <begin position="253"/>
        <end position="269"/>
    </location>
</feature>
<organism evidence="9 10">
    <name type="scientific">Paenibacillus plantiphilus</name>
    <dbReference type="NCBI Taxonomy" id="2905650"/>
    <lineage>
        <taxon>Bacteria</taxon>
        <taxon>Bacillati</taxon>
        <taxon>Bacillota</taxon>
        <taxon>Bacilli</taxon>
        <taxon>Bacillales</taxon>
        <taxon>Paenibacillaceae</taxon>
        <taxon>Paenibacillus</taxon>
    </lineage>
</organism>
<proteinExistence type="inferred from homology"/>
<dbReference type="Pfam" id="PF02040">
    <property type="entry name" value="ArsB"/>
    <property type="match status" value="1"/>
</dbReference>
<gene>
    <name evidence="9" type="primary">arsB_3</name>
    <name evidence="9" type="ORF">PAECIP111893_04960</name>
</gene>
<dbReference type="Proteomes" id="UP000838686">
    <property type="component" value="Unassembled WGS sequence"/>
</dbReference>
<feature type="transmembrane region" description="Helical" evidence="8">
    <location>
        <begin position="97"/>
        <end position="130"/>
    </location>
</feature>
<feature type="transmembrane region" description="Helical" evidence="8">
    <location>
        <begin position="289"/>
        <end position="313"/>
    </location>
</feature>
<evidence type="ECO:0000256" key="7">
    <source>
        <dbReference type="ARBA" id="ARBA00023136"/>
    </source>
</evidence>
<evidence type="ECO:0000313" key="9">
    <source>
        <dbReference type="EMBL" id="CAH1223344.1"/>
    </source>
</evidence>
<evidence type="ECO:0000256" key="5">
    <source>
        <dbReference type="ARBA" id="ARBA00022849"/>
    </source>
</evidence>
<feature type="transmembrane region" description="Helical" evidence="8">
    <location>
        <begin position="30"/>
        <end position="48"/>
    </location>
</feature>
<keyword evidence="7 8" id="KW-0472">Membrane</keyword>
<dbReference type="EMBL" id="CAKMMF010000041">
    <property type="protein sequence ID" value="CAH1223344.1"/>
    <property type="molecule type" value="Genomic_DNA"/>
</dbReference>
<feature type="transmembrane region" description="Helical" evidence="8">
    <location>
        <begin position="367"/>
        <end position="397"/>
    </location>
</feature>
<accession>A0ABM9CVA7</accession>
<evidence type="ECO:0000256" key="8">
    <source>
        <dbReference type="SAM" id="Phobius"/>
    </source>
</evidence>
<evidence type="ECO:0000256" key="1">
    <source>
        <dbReference type="ARBA" id="ARBA00004651"/>
    </source>
</evidence>
<evidence type="ECO:0000256" key="3">
    <source>
        <dbReference type="ARBA" id="ARBA00022475"/>
    </source>
</evidence>
<feature type="transmembrane region" description="Helical" evidence="8">
    <location>
        <begin position="409"/>
        <end position="431"/>
    </location>
</feature>
<feature type="transmembrane region" description="Helical" evidence="8">
    <location>
        <begin position="60"/>
        <end position="85"/>
    </location>
</feature>
<dbReference type="PANTHER" id="PTHR43302">
    <property type="entry name" value="TRANSPORTER ARSB-RELATED"/>
    <property type="match status" value="1"/>
</dbReference>
<keyword evidence="10" id="KW-1185">Reference proteome</keyword>
<keyword evidence="5" id="KW-0059">Arsenical resistance</keyword>
<evidence type="ECO:0000313" key="10">
    <source>
        <dbReference type="Proteomes" id="UP000838686"/>
    </source>
</evidence>
<evidence type="ECO:0000256" key="6">
    <source>
        <dbReference type="ARBA" id="ARBA00022989"/>
    </source>
</evidence>
<comment type="caution">
    <text evidence="9">The sequence shown here is derived from an EMBL/GenBank/DDBJ whole genome shotgun (WGS) entry which is preliminary data.</text>
</comment>
<keyword evidence="3" id="KW-1003">Cell membrane</keyword>
<dbReference type="PRINTS" id="PR00758">
    <property type="entry name" value="ARSENICPUMP"/>
</dbReference>
<evidence type="ECO:0000256" key="2">
    <source>
        <dbReference type="ARBA" id="ARBA00006433"/>
    </source>
</evidence>